<evidence type="ECO:0000313" key="3">
    <source>
        <dbReference type="Proteomes" id="UP001596435"/>
    </source>
</evidence>
<dbReference type="Pfam" id="PF08962">
    <property type="entry name" value="Rv2632c-like"/>
    <property type="match status" value="1"/>
</dbReference>
<dbReference type="Proteomes" id="UP001596435">
    <property type="component" value="Unassembled WGS sequence"/>
</dbReference>
<evidence type="ECO:0000313" key="2">
    <source>
        <dbReference type="EMBL" id="MFC7178931.1"/>
    </source>
</evidence>
<dbReference type="InterPro" id="IPR038070">
    <property type="entry name" value="Rv2632c-like_sf"/>
</dbReference>
<evidence type="ECO:0000256" key="1">
    <source>
        <dbReference type="SAM" id="MobiDB-lite"/>
    </source>
</evidence>
<proteinExistence type="predicted"/>
<sequence>MSDDTTDGRLRTKSWALRLDLFEEGDTTKVHAVLDTGDNTLESRTSSRRNPHDPPVPEVGDEYAAGRALVDLGQQLLRAGRTDAAADDPALHT</sequence>
<dbReference type="SUPFAM" id="SSF143212">
    <property type="entry name" value="Rv2632c-like"/>
    <property type="match status" value="1"/>
</dbReference>
<protein>
    <submittedName>
        <fullName evidence="2">DsRBD fold-containing protein</fullName>
    </submittedName>
</protein>
<reference evidence="3" key="1">
    <citation type="journal article" date="2019" name="Int. J. Syst. Evol. Microbiol.">
        <title>The Global Catalogue of Microorganisms (GCM) 10K type strain sequencing project: providing services to taxonomists for standard genome sequencing and annotation.</title>
        <authorList>
            <consortium name="The Broad Institute Genomics Platform"/>
            <consortium name="The Broad Institute Genome Sequencing Center for Infectious Disease"/>
            <person name="Wu L."/>
            <person name="Ma J."/>
        </authorList>
    </citation>
    <scope>NUCLEOTIDE SEQUENCE [LARGE SCALE GENOMIC DNA]</scope>
    <source>
        <strain evidence="3">CGMCC 1.12859</strain>
    </source>
</reference>
<name>A0ABW2FSP6_9ACTN</name>
<gene>
    <name evidence="2" type="ORF">ACFQMG_05055</name>
</gene>
<dbReference type="RefSeq" id="WP_345704916.1">
    <property type="nucleotide sequence ID" value="NZ_BAABKV010000001.1"/>
</dbReference>
<keyword evidence="3" id="KW-1185">Reference proteome</keyword>
<organism evidence="2 3">
    <name type="scientific">Kitasatospora paranensis</name>
    <dbReference type="NCBI Taxonomy" id="258053"/>
    <lineage>
        <taxon>Bacteria</taxon>
        <taxon>Bacillati</taxon>
        <taxon>Actinomycetota</taxon>
        <taxon>Actinomycetes</taxon>
        <taxon>Kitasatosporales</taxon>
        <taxon>Streptomycetaceae</taxon>
        <taxon>Kitasatospora</taxon>
    </lineage>
</organism>
<dbReference type="InterPro" id="IPR015057">
    <property type="entry name" value="Rv2632c-like"/>
</dbReference>
<comment type="caution">
    <text evidence="2">The sequence shown here is derived from an EMBL/GenBank/DDBJ whole genome shotgun (WGS) entry which is preliminary data.</text>
</comment>
<dbReference type="EMBL" id="JBHTAJ010000007">
    <property type="protein sequence ID" value="MFC7178931.1"/>
    <property type="molecule type" value="Genomic_DNA"/>
</dbReference>
<feature type="region of interest" description="Disordered" evidence="1">
    <location>
        <begin position="33"/>
        <end position="59"/>
    </location>
</feature>
<dbReference type="Gene3D" id="3.30.160.240">
    <property type="entry name" value="Rv1738"/>
    <property type="match status" value="1"/>
</dbReference>
<accession>A0ABW2FSP6</accession>